<dbReference type="PANTHER" id="PTHR40547:SF1">
    <property type="entry name" value="SLL0298 PROTEIN"/>
    <property type="match status" value="1"/>
</dbReference>
<keyword evidence="1" id="KW-0812">Transmembrane</keyword>
<evidence type="ECO:0000313" key="3">
    <source>
        <dbReference type="EMBL" id="AMY12309.1"/>
    </source>
</evidence>
<dbReference type="InterPro" id="IPR018639">
    <property type="entry name" value="DUF2062"/>
</dbReference>
<evidence type="ECO:0000256" key="1">
    <source>
        <dbReference type="SAM" id="Phobius"/>
    </source>
</evidence>
<dbReference type="RefSeq" id="WP_110173775.1">
    <property type="nucleotide sequence ID" value="NZ_CP015136.1"/>
</dbReference>
<dbReference type="GO" id="GO:0032259">
    <property type="term" value="P:methylation"/>
    <property type="evidence" value="ECO:0007669"/>
    <property type="project" value="UniProtKB-KW"/>
</dbReference>
<dbReference type="STRING" id="1855912.LuPra_05582"/>
<keyword evidence="1" id="KW-0472">Membrane</keyword>
<feature type="transmembrane region" description="Helical" evidence="1">
    <location>
        <begin position="38"/>
        <end position="61"/>
    </location>
</feature>
<reference evidence="4" key="2">
    <citation type="submission" date="2016-04" db="EMBL/GenBank/DDBJ databases">
        <title>First Complete Genome Sequence of a Subdivision 6 Acidobacterium.</title>
        <authorList>
            <person name="Huang S."/>
            <person name="Vieira S."/>
            <person name="Bunk B."/>
            <person name="Riedel T."/>
            <person name="Sproeer C."/>
            <person name="Overmann J."/>
        </authorList>
    </citation>
    <scope>NUCLEOTIDE SEQUENCE [LARGE SCALE GENOMIC DNA]</scope>
    <source>
        <strain evidence="4">DSM 100886 HEG_-6_39</strain>
    </source>
</reference>
<gene>
    <name evidence="3" type="ORF">LuPra_05582</name>
</gene>
<organism evidence="3 4">
    <name type="scientific">Luteitalea pratensis</name>
    <dbReference type="NCBI Taxonomy" id="1855912"/>
    <lineage>
        <taxon>Bacteria</taxon>
        <taxon>Pseudomonadati</taxon>
        <taxon>Acidobacteriota</taxon>
        <taxon>Vicinamibacteria</taxon>
        <taxon>Vicinamibacterales</taxon>
        <taxon>Vicinamibacteraceae</taxon>
        <taxon>Luteitalea</taxon>
    </lineage>
</organism>
<dbReference type="SUPFAM" id="SSF53335">
    <property type="entry name" value="S-adenosyl-L-methionine-dependent methyltransferases"/>
    <property type="match status" value="1"/>
</dbReference>
<proteinExistence type="predicted"/>
<dbReference type="Proteomes" id="UP000076079">
    <property type="component" value="Chromosome"/>
</dbReference>
<name>A0A143PWZ0_LUTPR</name>
<feature type="transmembrane region" description="Helical" evidence="1">
    <location>
        <begin position="124"/>
        <end position="146"/>
    </location>
</feature>
<keyword evidence="4" id="KW-1185">Reference proteome</keyword>
<sequence length="389" mass="42255">MTTVPLAGSARALSRASRLQRAIHALRTEGDSRGRESFAIGLGLMIGCTPFWGVHFGLCWLVGRAFGLNRLKMYLAANVINPLILPPLFYAEVQAGSLVRRGHLLTLSWDMITSGRVWDFGTDLVIGSVVVGLIVGIVGGVVTYAARRPAQDPFFQLLVRRASDRFLDSGITAWEFARGKLSGDPVYAAALAAEFPAATGTLLDVGCGQGLMLALVAEAQHTAGRGEWDTTRSDPPQFTRLVGVELRPRVAGVAKRALEHEADIVAGDGRTAGLPAADVVLLFDVLHLMPDAGQRELLRAIRAVLPHTGRLLVREADADAGWRFRLVRVGNTMKAFLTGHWRQRFLFRSQTAWRTLLHEEGFEAHVQPMGQGTPFGNVLISAGLRLDGR</sequence>
<accession>A0A143PWZ0</accession>
<keyword evidence="1" id="KW-1133">Transmembrane helix</keyword>
<dbReference type="CDD" id="cd02440">
    <property type="entry name" value="AdoMet_MTases"/>
    <property type="match status" value="1"/>
</dbReference>
<keyword evidence="3" id="KW-0489">Methyltransferase</keyword>
<dbReference type="AlphaFoldDB" id="A0A143PWZ0"/>
<reference evidence="3 4" key="1">
    <citation type="journal article" date="2016" name="Genome Announc.">
        <title>First Complete Genome Sequence of a Subdivision 6 Acidobacterium Strain.</title>
        <authorList>
            <person name="Huang S."/>
            <person name="Vieira S."/>
            <person name="Bunk B."/>
            <person name="Riedel T."/>
            <person name="Sproer C."/>
            <person name="Overmann J."/>
        </authorList>
    </citation>
    <scope>NUCLEOTIDE SEQUENCE [LARGE SCALE GENOMIC DNA]</scope>
    <source>
        <strain evidence="4">DSM 100886 HEG_-6_39</strain>
    </source>
</reference>
<dbReference type="KEGG" id="abac:LuPra_05582"/>
<keyword evidence="3" id="KW-0808">Transferase</keyword>
<evidence type="ECO:0000313" key="4">
    <source>
        <dbReference type="Proteomes" id="UP000076079"/>
    </source>
</evidence>
<dbReference type="OrthoDB" id="5565939at2"/>
<feature type="domain" description="DUF2062" evidence="2">
    <location>
        <begin position="19"/>
        <end position="147"/>
    </location>
</feature>
<dbReference type="PANTHER" id="PTHR40547">
    <property type="entry name" value="SLL0298 PROTEIN"/>
    <property type="match status" value="1"/>
</dbReference>
<dbReference type="GO" id="GO:0008168">
    <property type="term" value="F:methyltransferase activity"/>
    <property type="evidence" value="ECO:0007669"/>
    <property type="project" value="UniProtKB-KW"/>
</dbReference>
<dbReference type="EMBL" id="CP015136">
    <property type="protein sequence ID" value="AMY12309.1"/>
    <property type="molecule type" value="Genomic_DNA"/>
</dbReference>
<dbReference type="Pfam" id="PF09835">
    <property type="entry name" value="DUF2062"/>
    <property type="match status" value="1"/>
</dbReference>
<dbReference type="InterPro" id="IPR029063">
    <property type="entry name" value="SAM-dependent_MTases_sf"/>
</dbReference>
<evidence type="ECO:0000259" key="2">
    <source>
        <dbReference type="Pfam" id="PF09835"/>
    </source>
</evidence>
<dbReference type="Pfam" id="PF13489">
    <property type="entry name" value="Methyltransf_23"/>
    <property type="match status" value="1"/>
</dbReference>
<dbReference type="Gene3D" id="3.40.50.150">
    <property type="entry name" value="Vaccinia Virus protein VP39"/>
    <property type="match status" value="1"/>
</dbReference>
<protein>
    <submittedName>
        <fullName evidence="3">O-methyltransferase</fullName>
    </submittedName>
</protein>